<dbReference type="EMBL" id="CAJVAF010000060">
    <property type="protein sequence ID" value="CAG7589794.1"/>
    <property type="molecule type" value="Genomic_DNA"/>
</dbReference>
<comment type="caution">
    <text evidence="10">The sequence shown here is derived from an EMBL/GenBank/DDBJ whole genome shotgun (WGS) entry which is preliminary data.</text>
</comment>
<dbReference type="SUPFAM" id="SSF53927">
    <property type="entry name" value="Cytidine deaminase-like"/>
    <property type="match status" value="1"/>
</dbReference>
<dbReference type="CDD" id="cd01286">
    <property type="entry name" value="deoxycytidylate_deaminase"/>
    <property type="match status" value="1"/>
</dbReference>
<organism evidence="10 11">
    <name type="scientific">Hyalomma marginatum</name>
    <dbReference type="NCBI Taxonomy" id="34627"/>
    <lineage>
        <taxon>Eukaryota</taxon>
        <taxon>Metazoa</taxon>
        <taxon>Ecdysozoa</taxon>
        <taxon>Arthropoda</taxon>
        <taxon>Chelicerata</taxon>
        <taxon>Arachnida</taxon>
        <taxon>Acari</taxon>
        <taxon>Parasitiformes</taxon>
        <taxon>Ixodida</taxon>
        <taxon>Ixodoidea</taxon>
        <taxon>Ixodidae</taxon>
        <taxon>Hyalomminae</taxon>
        <taxon>Hyalomma</taxon>
    </lineage>
</organism>
<dbReference type="PANTHER" id="PTHR11086">
    <property type="entry name" value="DEOXYCYTIDYLATE DEAMINASE-RELATED"/>
    <property type="match status" value="1"/>
</dbReference>
<name>A0A8S4C4H6_9ACAR</name>
<sequence>MSEIKCRALIVTAKVTGKFHEYDFVSRYFAPHVGINEDQVCASAHCRLIPYWSAKLGKRSLIAYQASKRVGIISCKDLQNRVLISGTATTTVIKGVVMLAPFNWDEYFMTMAYLVSMKSRDPSTKVGAVIVGPDNEVRATGYNGLPRGVKETEERYLNKEYKYMAVNHAEENAILHCARIGVPTKGCKLYTPWIPCSRCSKSILQAGIVEVIYDNNFPGNHQEQQRGWAESIKISKELMLEAGVVLRPFSGKLVKIEILYHEKIYPIVH</sequence>
<evidence type="ECO:0000313" key="10">
    <source>
        <dbReference type="EMBL" id="CAG7589794.1"/>
    </source>
</evidence>
<keyword evidence="4" id="KW-0545">Nucleotide biosynthesis</keyword>
<gene>
    <name evidence="10" type="ORF">MHYMCMPASI_00193</name>
</gene>
<evidence type="ECO:0000256" key="5">
    <source>
        <dbReference type="ARBA" id="ARBA00022801"/>
    </source>
</evidence>
<dbReference type="PROSITE" id="PS00903">
    <property type="entry name" value="CYT_DCMP_DEAMINASES_1"/>
    <property type="match status" value="1"/>
</dbReference>
<dbReference type="PANTHER" id="PTHR11086:SF18">
    <property type="entry name" value="DEOXYCYTIDYLATE DEAMINASE"/>
    <property type="match status" value="1"/>
</dbReference>
<dbReference type="AlphaFoldDB" id="A0A8S4C4H6"/>
<dbReference type="InterPro" id="IPR015517">
    <property type="entry name" value="dCMP_deaminase-rel"/>
</dbReference>
<dbReference type="InterPro" id="IPR002125">
    <property type="entry name" value="CMP_dCMP_dom"/>
</dbReference>
<proteinExistence type="inferred from homology"/>
<dbReference type="PROSITE" id="PS51747">
    <property type="entry name" value="CYT_DCMP_DEAMINASES_2"/>
    <property type="match status" value="1"/>
</dbReference>
<feature type="domain" description="CMP/dCMP-type deaminase" evidence="9">
    <location>
        <begin position="103"/>
        <end position="231"/>
    </location>
</feature>
<comment type="cofactor">
    <cofactor evidence="1">
        <name>Zn(2+)</name>
        <dbReference type="ChEBI" id="CHEBI:29105"/>
    </cofactor>
</comment>
<dbReference type="GO" id="GO:0005737">
    <property type="term" value="C:cytoplasm"/>
    <property type="evidence" value="ECO:0007669"/>
    <property type="project" value="TreeGrafter"/>
</dbReference>
<dbReference type="Gene3D" id="3.40.140.10">
    <property type="entry name" value="Cytidine Deaminase, domain 2"/>
    <property type="match status" value="1"/>
</dbReference>
<keyword evidence="6" id="KW-0862">Zinc</keyword>
<dbReference type="Gene3D" id="3.10.310.10">
    <property type="entry name" value="Diaminopimelate Epimerase, Chain A, domain 1"/>
    <property type="match status" value="1"/>
</dbReference>
<evidence type="ECO:0000259" key="9">
    <source>
        <dbReference type="PROSITE" id="PS51747"/>
    </source>
</evidence>
<dbReference type="InterPro" id="IPR003719">
    <property type="entry name" value="Phenazine_PhzF-like"/>
</dbReference>
<evidence type="ECO:0000256" key="4">
    <source>
        <dbReference type="ARBA" id="ARBA00022727"/>
    </source>
</evidence>
<evidence type="ECO:0000256" key="8">
    <source>
        <dbReference type="ARBA" id="ARBA00041763"/>
    </source>
</evidence>
<evidence type="ECO:0000256" key="3">
    <source>
        <dbReference type="ARBA" id="ARBA00022723"/>
    </source>
</evidence>
<keyword evidence="3" id="KW-0479">Metal-binding</keyword>
<evidence type="ECO:0000256" key="6">
    <source>
        <dbReference type="ARBA" id="ARBA00022833"/>
    </source>
</evidence>
<keyword evidence="5" id="KW-0378">Hydrolase</keyword>
<reference evidence="10" key="1">
    <citation type="submission" date="2021-06" db="EMBL/GenBank/DDBJ databases">
        <authorList>
            <person name="Nardi T."/>
            <person name="Nardi T."/>
        </authorList>
    </citation>
    <scope>NUCLEOTIDE SEQUENCE</scope>
</reference>
<dbReference type="SUPFAM" id="SSF54506">
    <property type="entry name" value="Diaminopimelate epimerase-like"/>
    <property type="match status" value="1"/>
</dbReference>
<dbReference type="EC" id="3.5.4.12" evidence="7"/>
<dbReference type="InterPro" id="IPR035105">
    <property type="entry name" value="Deoxycytidylate_deaminase_dom"/>
</dbReference>
<dbReference type="Pfam" id="PF02567">
    <property type="entry name" value="PhzC-PhzF"/>
    <property type="match status" value="1"/>
</dbReference>
<accession>A0A8S4C4H6</accession>
<evidence type="ECO:0000313" key="11">
    <source>
        <dbReference type="Proteomes" id="UP000837675"/>
    </source>
</evidence>
<evidence type="ECO:0000256" key="1">
    <source>
        <dbReference type="ARBA" id="ARBA00001947"/>
    </source>
</evidence>
<protein>
    <recommendedName>
        <fullName evidence="8">dCMP deaminase</fullName>
        <ecNumber evidence="7">3.5.4.12</ecNumber>
    </recommendedName>
    <alternativeName>
        <fullName evidence="8">dCMP deaminase</fullName>
    </alternativeName>
</protein>
<comment type="similarity">
    <text evidence="2">Belongs to the cytidine and deoxycytidylate deaminase family.</text>
</comment>
<dbReference type="GO" id="GO:0009165">
    <property type="term" value="P:nucleotide biosynthetic process"/>
    <property type="evidence" value="ECO:0007669"/>
    <property type="project" value="UniProtKB-KW"/>
</dbReference>
<dbReference type="Proteomes" id="UP000837675">
    <property type="component" value="Unassembled WGS sequence"/>
</dbReference>
<dbReference type="InterPro" id="IPR016193">
    <property type="entry name" value="Cytidine_deaminase-like"/>
</dbReference>
<evidence type="ECO:0000256" key="2">
    <source>
        <dbReference type="ARBA" id="ARBA00006576"/>
    </source>
</evidence>
<evidence type="ECO:0000256" key="7">
    <source>
        <dbReference type="ARBA" id="ARBA00038938"/>
    </source>
</evidence>
<dbReference type="InterPro" id="IPR016192">
    <property type="entry name" value="APOBEC/CMP_deaminase_Zn-bd"/>
</dbReference>
<dbReference type="Pfam" id="PF00383">
    <property type="entry name" value="dCMP_cyt_deam_1"/>
    <property type="match status" value="1"/>
</dbReference>
<dbReference type="GO" id="GO:0008270">
    <property type="term" value="F:zinc ion binding"/>
    <property type="evidence" value="ECO:0007669"/>
    <property type="project" value="InterPro"/>
</dbReference>
<dbReference type="GO" id="GO:0004132">
    <property type="term" value="F:dCMP deaminase activity"/>
    <property type="evidence" value="ECO:0007669"/>
    <property type="project" value="UniProtKB-EC"/>
</dbReference>
<keyword evidence="11" id="KW-1185">Reference proteome</keyword>